<reference evidence="1 2" key="1">
    <citation type="submission" date="2024-03" db="EMBL/GenBank/DDBJ databases">
        <title>Mouse gut bacterial collection (mGBC) of GemPharmatech.</title>
        <authorList>
            <person name="He Y."/>
            <person name="Dong L."/>
            <person name="Wu D."/>
            <person name="Gao X."/>
            <person name="Lin Z."/>
        </authorList>
    </citation>
    <scope>NUCLEOTIDE SEQUENCE [LARGE SCALE GENOMIC DNA]</scope>
    <source>
        <strain evidence="1 2">54-13</strain>
    </source>
</reference>
<dbReference type="PANTHER" id="PTHR35145:SF1">
    <property type="entry name" value="CYTOPLASMIC PROTEIN"/>
    <property type="match status" value="1"/>
</dbReference>
<dbReference type="GO" id="GO:0003677">
    <property type="term" value="F:DNA binding"/>
    <property type="evidence" value="ECO:0007669"/>
    <property type="project" value="UniProtKB-KW"/>
</dbReference>
<keyword evidence="1" id="KW-0238">DNA-binding</keyword>
<dbReference type="Gene3D" id="3.90.1150.30">
    <property type="match status" value="1"/>
</dbReference>
<gene>
    <name evidence="1" type="ORF">AAK873_11925</name>
</gene>
<accession>A0ABV4CY28</accession>
<dbReference type="Pfam" id="PF04237">
    <property type="entry name" value="YjbR"/>
    <property type="match status" value="1"/>
</dbReference>
<dbReference type="InterPro" id="IPR058532">
    <property type="entry name" value="YjbR/MT2646/Rv2570-like"/>
</dbReference>
<evidence type="ECO:0000313" key="1">
    <source>
        <dbReference type="EMBL" id="MEY8246317.1"/>
    </source>
</evidence>
<dbReference type="SUPFAM" id="SSF142906">
    <property type="entry name" value="YjbR-like"/>
    <property type="match status" value="1"/>
</dbReference>
<dbReference type="EMBL" id="JBCLPP010000040">
    <property type="protein sequence ID" value="MEY8246317.1"/>
    <property type="molecule type" value="Genomic_DNA"/>
</dbReference>
<sequence length="124" mass="14695">MMDIEEFREYCLSLGDVAEKTPFGKFARRYDSILVFYVLDHMFCLIDMDNFSFVNVKSTPEEIDDLKLTYSAVAKPINLSERHWIQLDFNGDIPDDKIRALVRRSFDIVKEKYSRKKRVNSKTR</sequence>
<dbReference type="Proteomes" id="UP001565200">
    <property type="component" value="Unassembled WGS sequence"/>
</dbReference>
<dbReference type="InterPro" id="IPR038056">
    <property type="entry name" value="YjbR-like_sf"/>
</dbReference>
<dbReference type="InterPro" id="IPR007351">
    <property type="entry name" value="YjbR"/>
</dbReference>
<evidence type="ECO:0000313" key="2">
    <source>
        <dbReference type="Proteomes" id="UP001565200"/>
    </source>
</evidence>
<proteinExistence type="predicted"/>
<protein>
    <submittedName>
        <fullName evidence="1">MmcQ/YjbR family DNA-binding protein</fullName>
    </submittedName>
</protein>
<name>A0ABV4CY28_9BACT</name>
<organism evidence="1 2">
    <name type="scientific">Heminiphilus faecis</name>
    <dbReference type="NCBI Taxonomy" id="2601703"/>
    <lineage>
        <taxon>Bacteria</taxon>
        <taxon>Pseudomonadati</taxon>
        <taxon>Bacteroidota</taxon>
        <taxon>Bacteroidia</taxon>
        <taxon>Bacteroidales</taxon>
        <taxon>Muribaculaceae</taxon>
        <taxon>Heminiphilus</taxon>
    </lineage>
</organism>
<dbReference type="RefSeq" id="WP_235898106.1">
    <property type="nucleotide sequence ID" value="NZ_JBCLPP010000040.1"/>
</dbReference>
<dbReference type="PANTHER" id="PTHR35145">
    <property type="entry name" value="CYTOPLASMIC PROTEIN-RELATED"/>
    <property type="match status" value="1"/>
</dbReference>
<keyword evidence="2" id="KW-1185">Reference proteome</keyword>
<comment type="caution">
    <text evidence="1">The sequence shown here is derived from an EMBL/GenBank/DDBJ whole genome shotgun (WGS) entry which is preliminary data.</text>
</comment>